<comment type="similarity">
    <text evidence="1">Belongs to the UPF0538 family.</text>
</comment>
<protein>
    <recommendedName>
        <fullName evidence="5">Cytoplasmic protein</fullName>
    </recommendedName>
</protein>
<reference evidence="3 4" key="1">
    <citation type="submission" date="2018-11" db="EMBL/GenBank/DDBJ databases">
        <title>Genome sequence of Saitozyma podzolica DSM 27192.</title>
        <authorList>
            <person name="Aliyu H."/>
            <person name="Gorte O."/>
            <person name="Ochsenreither K."/>
        </authorList>
    </citation>
    <scope>NUCLEOTIDE SEQUENCE [LARGE SCALE GENOMIC DNA]</scope>
    <source>
        <strain evidence="3 4">DSM 27192</strain>
    </source>
</reference>
<proteinExistence type="inferred from homology"/>
<evidence type="ECO:0000313" key="4">
    <source>
        <dbReference type="Proteomes" id="UP000279259"/>
    </source>
</evidence>
<feature type="region of interest" description="Disordered" evidence="2">
    <location>
        <begin position="1"/>
        <end position="101"/>
    </location>
</feature>
<dbReference type="EMBL" id="RSCD01000013">
    <property type="protein sequence ID" value="RSH89455.1"/>
    <property type="molecule type" value="Genomic_DNA"/>
</dbReference>
<dbReference type="PANTHER" id="PTHR18444:SF9">
    <property type="entry name" value="UPF0538 PROTEIN C2ORF76"/>
    <property type="match status" value="1"/>
</dbReference>
<evidence type="ECO:0008006" key="5">
    <source>
        <dbReference type="Google" id="ProtNLM"/>
    </source>
</evidence>
<feature type="compositionally biased region" description="Polar residues" evidence="2">
    <location>
        <begin position="8"/>
        <end position="18"/>
    </location>
</feature>
<evidence type="ECO:0000256" key="2">
    <source>
        <dbReference type="SAM" id="MobiDB-lite"/>
    </source>
</evidence>
<gene>
    <name evidence="3" type="ORF">EHS25_002004</name>
</gene>
<dbReference type="AlphaFoldDB" id="A0A427YE71"/>
<dbReference type="PANTHER" id="PTHR18444">
    <property type="entry name" value="UPF0538 FAMILY MEMBER"/>
    <property type="match status" value="1"/>
</dbReference>
<keyword evidence="4" id="KW-1185">Reference proteome</keyword>
<dbReference type="OrthoDB" id="937at2759"/>
<name>A0A427YE71_9TREE</name>
<dbReference type="Proteomes" id="UP000279259">
    <property type="component" value="Unassembled WGS sequence"/>
</dbReference>
<comment type="caution">
    <text evidence="3">The sequence shown here is derived from an EMBL/GenBank/DDBJ whole genome shotgun (WGS) entry which is preliminary data.</text>
</comment>
<feature type="compositionally biased region" description="Low complexity" evidence="2">
    <location>
        <begin position="89"/>
        <end position="101"/>
    </location>
</feature>
<dbReference type="Pfam" id="PF10209">
    <property type="entry name" value="DUF2340"/>
    <property type="match status" value="1"/>
</dbReference>
<sequence length="268" mass="28194">MSEPPSALQASTLPSAISEQPDVLRSSISPGETAPGVESTPLGSITEDKAVIPPTSEASGSGSHPGVAVGTAAGPSASVSDSSIITPRAPTTANTTSDTTTPAAINTVPAAAAAAAPASASASASPAAPHLSEHEPLATELKPITAATLTIRIIKSFEFRTQKSLVLKEVDLEKITVGELMERCRREMKTAPGWKAYRTLEPDTLKLYTVAHGHKTTNLIINLDHDEWILSDLDKTLAEIGAENETELSFFNRQAYEAFKANPEVKWD</sequence>
<dbReference type="InterPro" id="IPR018794">
    <property type="entry name" value="UPF0538"/>
</dbReference>
<organism evidence="3 4">
    <name type="scientific">Saitozyma podzolica</name>
    <dbReference type="NCBI Taxonomy" id="1890683"/>
    <lineage>
        <taxon>Eukaryota</taxon>
        <taxon>Fungi</taxon>
        <taxon>Dikarya</taxon>
        <taxon>Basidiomycota</taxon>
        <taxon>Agaricomycotina</taxon>
        <taxon>Tremellomycetes</taxon>
        <taxon>Tremellales</taxon>
        <taxon>Trimorphomycetaceae</taxon>
        <taxon>Saitozyma</taxon>
    </lineage>
</organism>
<evidence type="ECO:0000313" key="3">
    <source>
        <dbReference type="EMBL" id="RSH89455.1"/>
    </source>
</evidence>
<evidence type="ECO:0000256" key="1">
    <source>
        <dbReference type="ARBA" id="ARBA00007176"/>
    </source>
</evidence>
<accession>A0A427YE71</accession>